<dbReference type="AlphaFoldDB" id="X0PG80"/>
<dbReference type="OrthoDB" id="9803578at2"/>
<organism evidence="1 2">
    <name type="scientific">Agrilactobacillus composti DSM 18527 = JCM 14202</name>
    <dbReference type="NCBI Taxonomy" id="1423734"/>
    <lineage>
        <taxon>Bacteria</taxon>
        <taxon>Bacillati</taxon>
        <taxon>Bacillota</taxon>
        <taxon>Bacilli</taxon>
        <taxon>Lactobacillales</taxon>
        <taxon>Lactobacillaceae</taxon>
        <taxon>Agrilactobacillus</taxon>
    </lineage>
</organism>
<comment type="caution">
    <text evidence="1">The sequence shown here is derived from an EMBL/GenBank/DDBJ whole genome shotgun (WGS) entry which is preliminary data.</text>
</comment>
<name>X0PG80_9LACO</name>
<dbReference type="Pfam" id="PF00756">
    <property type="entry name" value="Esterase"/>
    <property type="match status" value="1"/>
</dbReference>
<accession>X0PG80</accession>
<protein>
    <submittedName>
        <fullName evidence="1">Acetylesterase</fullName>
    </submittedName>
</protein>
<dbReference type="EMBL" id="AZGA01000087">
    <property type="protein sequence ID" value="KRM30933.1"/>
    <property type="molecule type" value="Genomic_DNA"/>
</dbReference>
<dbReference type="eggNOG" id="COG0627">
    <property type="taxonomic scope" value="Bacteria"/>
</dbReference>
<dbReference type="PANTHER" id="PTHR48098:SF1">
    <property type="entry name" value="DIACYLGLYCEROL ACYLTRANSFERASE_MYCOLYLTRANSFERASE AG85A"/>
    <property type="match status" value="1"/>
</dbReference>
<gene>
    <name evidence="1" type="ORF">FC83_GL001494</name>
</gene>
<dbReference type="Gene3D" id="3.40.50.1820">
    <property type="entry name" value="alpha/beta hydrolase"/>
    <property type="match status" value="1"/>
</dbReference>
<dbReference type="SUPFAM" id="SSF53474">
    <property type="entry name" value="alpha/beta-Hydrolases"/>
    <property type="match status" value="1"/>
</dbReference>
<dbReference type="GO" id="GO:0016747">
    <property type="term" value="F:acyltransferase activity, transferring groups other than amino-acyl groups"/>
    <property type="evidence" value="ECO:0007669"/>
    <property type="project" value="TreeGrafter"/>
</dbReference>
<keyword evidence="2" id="KW-1185">Reference proteome</keyword>
<dbReference type="PATRIC" id="fig|1423734.3.peg.1512"/>
<sequence>MTVLTANTYSQTLNAFSKTNIIIPNDYEANPAATLWLLNGYGGDEQSWLLHTAIMDFAETYHLAVIMPNGQNSFYVNAGVLAYEDYFIQEFMPRIQKMFSLPTDQAKNYIMGNSMGGFGALRFGLTYPDKFQKIAALSGVVNLPNFFNNPDFPVPKSEVAVLFPDDTMFADQNNLEFLFNQLSAAQQATLQFYTSCGTGDSLFKDNEYLAHRFSRELNYVWRPVAGDHSWPVWAAQLDQVLAWLVQND</sequence>
<dbReference type="Proteomes" id="UP000051236">
    <property type="component" value="Unassembled WGS sequence"/>
</dbReference>
<dbReference type="InterPro" id="IPR029058">
    <property type="entry name" value="AB_hydrolase_fold"/>
</dbReference>
<dbReference type="InterPro" id="IPR050583">
    <property type="entry name" value="Mycobacterial_A85_antigen"/>
</dbReference>
<evidence type="ECO:0000313" key="1">
    <source>
        <dbReference type="EMBL" id="KRM30933.1"/>
    </source>
</evidence>
<evidence type="ECO:0000313" key="2">
    <source>
        <dbReference type="Proteomes" id="UP000051236"/>
    </source>
</evidence>
<proteinExistence type="predicted"/>
<dbReference type="STRING" id="1423734.FC83_GL001494"/>
<reference evidence="1 2" key="1">
    <citation type="journal article" date="2015" name="Genome Announc.">
        <title>Expanding the biotechnology potential of lactobacilli through comparative genomics of 213 strains and associated genera.</title>
        <authorList>
            <person name="Sun Z."/>
            <person name="Harris H.M."/>
            <person name="McCann A."/>
            <person name="Guo C."/>
            <person name="Argimon S."/>
            <person name="Zhang W."/>
            <person name="Yang X."/>
            <person name="Jeffery I.B."/>
            <person name="Cooney J.C."/>
            <person name="Kagawa T.F."/>
            <person name="Liu W."/>
            <person name="Song Y."/>
            <person name="Salvetti E."/>
            <person name="Wrobel A."/>
            <person name="Rasinkangas P."/>
            <person name="Parkhill J."/>
            <person name="Rea M.C."/>
            <person name="O'Sullivan O."/>
            <person name="Ritari J."/>
            <person name="Douillard F.P."/>
            <person name="Paul Ross R."/>
            <person name="Yang R."/>
            <person name="Briner A.E."/>
            <person name="Felis G.E."/>
            <person name="de Vos W.M."/>
            <person name="Barrangou R."/>
            <person name="Klaenhammer T.R."/>
            <person name="Caufield P.W."/>
            <person name="Cui Y."/>
            <person name="Zhang H."/>
            <person name="O'Toole P.W."/>
        </authorList>
    </citation>
    <scope>NUCLEOTIDE SEQUENCE [LARGE SCALE GENOMIC DNA]</scope>
    <source>
        <strain evidence="1 2">DSM 18527</strain>
    </source>
</reference>
<dbReference type="InterPro" id="IPR000801">
    <property type="entry name" value="Esterase-like"/>
</dbReference>
<dbReference type="RefSeq" id="WP_035454373.1">
    <property type="nucleotide sequence ID" value="NZ_AZGA01000087.1"/>
</dbReference>
<dbReference type="PANTHER" id="PTHR48098">
    <property type="entry name" value="ENTEROCHELIN ESTERASE-RELATED"/>
    <property type="match status" value="1"/>
</dbReference>